<name>A0A9Q8T693_9PEZI</name>
<dbReference type="EMBL" id="CP019480">
    <property type="protein sequence ID" value="UQC89590.1"/>
    <property type="molecule type" value="Genomic_DNA"/>
</dbReference>
<organism evidence="2 3">
    <name type="scientific">Colletotrichum lupini</name>
    <dbReference type="NCBI Taxonomy" id="145971"/>
    <lineage>
        <taxon>Eukaryota</taxon>
        <taxon>Fungi</taxon>
        <taxon>Dikarya</taxon>
        <taxon>Ascomycota</taxon>
        <taxon>Pezizomycotina</taxon>
        <taxon>Sordariomycetes</taxon>
        <taxon>Hypocreomycetidae</taxon>
        <taxon>Glomerellales</taxon>
        <taxon>Glomerellaceae</taxon>
        <taxon>Colletotrichum</taxon>
        <taxon>Colletotrichum acutatum species complex</taxon>
    </lineage>
</organism>
<dbReference type="AlphaFoldDB" id="A0A9Q8T693"/>
<sequence length="233" mass="26348">MEGSTEYSKQQQQSFLDMTIPTPPQQQHQQQLQFESTVSLQSGLFPRAKTTGIIITPRAAILSFPQLHKFYLQSISLPRLLSGFPRQSYHRYGTHPELIPSGGLLRQARNRWGKKAAFLVRGNLQECVKTSLWESGRCRKDFWGRARRGGTKGLKPKVQVQRGRTGANKQKGSKKNGQALNWNPRHLLPPVRPLHSSSTWSKLPYLVLTFKDLASLPTYLKAPFSSSSSHELT</sequence>
<evidence type="ECO:0000313" key="2">
    <source>
        <dbReference type="EMBL" id="UQC89590.1"/>
    </source>
</evidence>
<keyword evidence="3" id="KW-1185">Reference proteome</keyword>
<dbReference type="RefSeq" id="XP_049151191.1">
    <property type="nucleotide sequence ID" value="XM_049294045.1"/>
</dbReference>
<accession>A0A9Q8T693</accession>
<evidence type="ECO:0000313" key="3">
    <source>
        <dbReference type="Proteomes" id="UP000830671"/>
    </source>
</evidence>
<reference evidence="2" key="1">
    <citation type="journal article" date="2021" name="Mol. Plant Microbe Interact.">
        <title>Complete Genome Sequence of the Plant-Pathogenic Fungus Colletotrichum lupini.</title>
        <authorList>
            <person name="Baroncelli R."/>
            <person name="Pensec F."/>
            <person name="Da Lio D."/>
            <person name="Boufleur T."/>
            <person name="Vicente I."/>
            <person name="Sarrocco S."/>
            <person name="Picot A."/>
            <person name="Baraldi E."/>
            <person name="Sukno S."/>
            <person name="Thon M."/>
            <person name="Le Floch G."/>
        </authorList>
    </citation>
    <scope>NUCLEOTIDE SEQUENCE</scope>
    <source>
        <strain evidence="2">IMI 504893</strain>
    </source>
</reference>
<feature type="region of interest" description="Disordered" evidence="1">
    <location>
        <begin position="161"/>
        <end position="181"/>
    </location>
</feature>
<protein>
    <submittedName>
        <fullName evidence="2">Uncharacterized protein</fullName>
    </submittedName>
</protein>
<dbReference type="Proteomes" id="UP000830671">
    <property type="component" value="Chromosome 8"/>
</dbReference>
<proteinExistence type="predicted"/>
<dbReference type="KEGG" id="clup:CLUP02_15121"/>
<gene>
    <name evidence="2" type="ORF">CLUP02_15121</name>
</gene>
<dbReference type="GeneID" id="73349055"/>
<evidence type="ECO:0000256" key="1">
    <source>
        <dbReference type="SAM" id="MobiDB-lite"/>
    </source>
</evidence>
<feature type="compositionally biased region" description="Polar residues" evidence="1">
    <location>
        <begin position="167"/>
        <end position="181"/>
    </location>
</feature>